<protein>
    <submittedName>
        <fullName evidence="4">S9 family peptidase</fullName>
    </submittedName>
</protein>
<feature type="domain" description="Dipeptidylpeptidase IV N-terminal" evidence="3">
    <location>
        <begin position="114"/>
        <end position="435"/>
    </location>
</feature>
<dbReference type="InterPro" id="IPR001375">
    <property type="entry name" value="Peptidase_S9_cat"/>
</dbReference>
<evidence type="ECO:0000313" key="4">
    <source>
        <dbReference type="EMBL" id="MFD2245807.1"/>
    </source>
</evidence>
<name>A0ABW5CTY9_9BACT</name>
<dbReference type="Gene3D" id="3.40.50.1820">
    <property type="entry name" value="alpha/beta hydrolase"/>
    <property type="match status" value="1"/>
</dbReference>
<dbReference type="PANTHER" id="PTHR11731:SF193">
    <property type="entry name" value="DIPEPTIDYL PEPTIDASE 9"/>
    <property type="match status" value="1"/>
</dbReference>
<dbReference type="SUPFAM" id="SSF82171">
    <property type="entry name" value="DPP6 N-terminal domain-like"/>
    <property type="match status" value="1"/>
</dbReference>
<reference evidence="5" key="1">
    <citation type="journal article" date="2019" name="Int. J. Syst. Evol. Microbiol.">
        <title>The Global Catalogue of Microorganisms (GCM) 10K type strain sequencing project: providing services to taxonomists for standard genome sequencing and annotation.</title>
        <authorList>
            <consortium name="The Broad Institute Genomics Platform"/>
            <consortium name="The Broad Institute Genome Sequencing Center for Infectious Disease"/>
            <person name="Wu L."/>
            <person name="Ma J."/>
        </authorList>
    </citation>
    <scope>NUCLEOTIDE SEQUENCE [LARGE SCALE GENOMIC DNA]</scope>
    <source>
        <strain evidence="5">CGMCC 4.1782</strain>
    </source>
</reference>
<dbReference type="Proteomes" id="UP001597374">
    <property type="component" value="Unassembled WGS sequence"/>
</dbReference>
<sequence length="722" mass="81054">MNLYYQARRLTLFALLVLASLQLQAQGKLLSMEDAVINPALQPENLRQLTWVAGTDEYTFVKDNDLVRGKATSSKQTTLLTLDKLSSALEAAGAQPVKSFPVIEWVSGNIFVVNLQNNVYRYDLNSGKAKQVASYAVEAQNVELDPTKQRVAYTKGNNLFVSTTGAADVAVTSEANEAIVNGQAAHRSEFGISKGTFWSPSGNNLAFYRMDQTMVTDYPLVDIAPLPAQVNNIKYPMAGGKSHHVTVGVYNLNSKKTTYLKTGEPAEQYLTNITWSPDEKHIYVAIVNRDQNHMKLNQYNAATGEFVKTLFEEKHEKYVEPEHGLYFVPGKSNQFVWISERTGFDHLYLYDTNGKLIHPLTKGNWMVTDIHGFSKDGKELYFTSTAESPLERHIYKVSLANARAKRLSQDKGVHAATLSTDGKYLLDNYSNPATPRKIVVLSNEGKVRQTLLTAKNPLAEYTLGETTVSSIKADDGTELYTRMITPPNFDKNKKYPVVVYLYGGPHLQLITNNWLSGANLWMHLMAQKGYIVFSMDSRGSSGRGLAFEQATFRQMGTVEMADQLQGVKYLSSLPYVDESRMGIHGWSYGGFMTTTIMLKSPETFKVAVAGGPVIDWNYYEIMYTERYMDSPEQNTEGYKNANLLNFVPNLKGKLLMIHGTVDDVVVWQHSLAFLKKAVDEGVLLDYFVYPGHPHNVRGKDRVHLMRKITQYFDENLKATPQQ</sequence>
<evidence type="ECO:0000256" key="1">
    <source>
        <dbReference type="SAM" id="SignalP"/>
    </source>
</evidence>
<keyword evidence="1" id="KW-0732">Signal</keyword>
<dbReference type="Gene3D" id="2.140.10.30">
    <property type="entry name" value="Dipeptidylpeptidase IV, N-terminal domain"/>
    <property type="match status" value="1"/>
</dbReference>
<keyword evidence="5" id="KW-1185">Reference proteome</keyword>
<evidence type="ECO:0000259" key="2">
    <source>
        <dbReference type="Pfam" id="PF00326"/>
    </source>
</evidence>
<feature type="domain" description="Peptidase S9 prolyl oligopeptidase catalytic" evidence="2">
    <location>
        <begin position="522"/>
        <end position="718"/>
    </location>
</feature>
<dbReference type="RefSeq" id="WP_250427454.1">
    <property type="nucleotide sequence ID" value="NZ_JALPRR010000001.1"/>
</dbReference>
<dbReference type="PANTHER" id="PTHR11731">
    <property type="entry name" value="PROTEASE FAMILY S9B,C DIPEPTIDYL-PEPTIDASE IV-RELATED"/>
    <property type="match status" value="1"/>
</dbReference>
<dbReference type="InterPro" id="IPR050278">
    <property type="entry name" value="Serine_Prot_S9B/DPPIV"/>
</dbReference>
<organism evidence="4 5">
    <name type="scientific">Pontibacter ruber</name>
    <dbReference type="NCBI Taxonomy" id="1343895"/>
    <lineage>
        <taxon>Bacteria</taxon>
        <taxon>Pseudomonadati</taxon>
        <taxon>Bacteroidota</taxon>
        <taxon>Cytophagia</taxon>
        <taxon>Cytophagales</taxon>
        <taxon>Hymenobacteraceae</taxon>
        <taxon>Pontibacter</taxon>
    </lineage>
</organism>
<dbReference type="InterPro" id="IPR029058">
    <property type="entry name" value="AB_hydrolase_fold"/>
</dbReference>
<evidence type="ECO:0000313" key="5">
    <source>
        <dbReference type="Proteomes" id="UP001597374"/>
    </source>
</evidence>
<dbReference type="SUPFAM" id="SSF53474">
    <property type="entry name" value="alpha/beta-Hydrolases"/>
    <property type="match status" value="1"/>
</dbReference>
<feature type="chain" id="PRO_5046165711" evidence="1">
    <location>
        <begin position="26"/>
        <end position="722"/>
    </location>
</feature>
<accession>A0ABW5CTY9</accession>
<evidence type="ECO:0000259" key="3">
    <source>
        <dbReference type="Pfam" id="PF00930"/>
    </source>
</evidence>
<comment type="caution">
    <text evidence="4">The sequence shown here is derived from an EMBL/GenBank/DDBJ whole genome shotgun (WGS) entry which is preliminary data.</text>
</comment>
<dbReference type="EMBL" id="JBHUIM010000001">
    <property type="protein sequence ID" value="MFD2245807.1"/>
    <property type="molecule type" value="Genomic_DNA"/>
</dbReference>
<dbReference type="InterPro" id="IPR002469">
    <property type="entry name" value="Peptidase_S9B_N"/>
</dbReference>
<dbReference type="Pfam" id="PF00930">
    <property type="entry name" value="DPPIV_N"/>
    <property type="match status" value="1"/>
</dbReference>
<dbReference type="Pfam" id="PF00326">
    <property type="entry name" value="Peptidase_S9"/>
    <property type="match status" value="1"/>
</dbReference>
<gene>
    <name evidence="4" type="ORF">ACFSKP_06040</name>
</gene>
<feature type="signal peptide" evidence="1">
    <location>
        <begin position="1"/>
        <end position="25"/>
    </location>
</feature>
<proteinExistence type="predicted"/>